<name>A0A0P7ZM66_9GAMM</name>
<dbReference type="Gene3D" id="1.10.287.110">
    <property type="entry name" value="DnaJ domain"/>
    <property type="match status" value="1"/>
</dbReference>
<dbReference type="InterPro" id="IPR036869">
    <property type="entry name" value="J_dom_sf"/>
</dbReference>
<dbReference type="SUPFAM" id="SSF46565">
    <property type="entry name" value="Chaperone J-domain"/>
    <property type="match status" value="1"/>
</dbReference>
<dbReference type="InterPro" id="IPR021059">
    <property type="entry name" value="DnaJ-related_N"/>
</dbReference>
<dbReference type="STRING" id="1305731.GCA_000934705_01515"/>
<evidence type="ECO:0000256" key="1">
    <source>
        <dbReference type="ARBA" id="ARBA00023186"/>
    </source>
</evidence>
<dbReference type="CDD" id="cd06257">
    <property type="entry name" value="DnaJ"/>
    <property type="match status" value="1"/>
</dbReference>
<organism evidence="3 4">
    <name type="scientific">Marinobacter excellens HL-55</name>
    <dbReference type="NCBI Taxonomy" id="1305731"/>
    <lineage>
        <taxon>Bacteria</taxon>
        <taxon>Pseudomonadati</taxon>
        <taxon>Pseudomonadota</taxon>
        <taxon>Gammaproteobacteria</taxon>
        <taxon>Pseudomonadales</taxon>
        <taxon>Marinobacteraceae</taxon>
        <taxon>Marinobacter</taxon>
    </lineage>
</organism>
<comment type="caution">
    <text evidence="3">The sequence shown here is derived from an EMBL/GenBank/DDBJ whole genome shotgun (WGS) entry which is preliminary data.</text>
</comment>
<feature type="domain" description="DnaJ-related protein N-terminal" evidence="2">
    <location>
        <begin position="31"/>
        <end position="153"/>
    </location>
</feature>
<accession>A0A0P7ZM66</accession>
<proteinExistence type="predicted"/>
<dbReference type="Proteomes" id="UP000050416">
    <property type="component" value="Unassembled WGS sequence"/>
</dbReference>
<sequence length="221" mass="24691">MTTSSDATDRKPVAASTGGDSVWLSQHIQHLLVAVEHELRAAGPDGLSELDLIKALQRQPWQLIGSVNYHLPDQLYPVHFLLFHVLYTLRDQLATFGEALSISPLRLSIRQQHTVACDGLPGEEDKLRAFYLDLSKYHMSDDTIQKMMDDFWSGQSRPRPTQPDVSEAASTLGFSALPEQFAPVKQRFRKLVMQAHPDRGGDTEAIQKLNGAFSVLKAHYA</sequence>
<dbReference type="InterPro" id="IPR001623">
    <property type="entry name" value="DnaJ_domain"/>
</dbReference>
<evidence type="ECO:0000313" key="3">
    <source>
        <dbReference type="EMBL" id="KPQ30307.1"/>
    </source>
</evidence>
<dbReference type="Pfam" id="PF12339">
    <property type="entry name" value="DNAJ_related"/>
    <property type="match status" value="1"/>
</dbReference>
<dbReference type="EMBL" id="LJZQ01000002">
    <property type="protein sequence ID" value="KPQ30307.1"/>
    <property type="molecule type" value="Genomic_DNA"/>
</dbReference>
<evidence type="ECO:0000313" key="4">
    <source>
        <dbReference type="Proteomes" id="UP000050416"/>
    </source>
</evidence>
<protein>
    <submittedName>
        <fullName evidence="3">DnaJ-class molecular chaperone with C-terminal Zn finger domain</fullName>
    </submittedName>
</protein>
<dbReference type="AlphaFoldDB" id="A0A0P7ZM66"/>
<evidence type="ECO:0000259" key="2">
    <source>
        <dbReference type="Pfam" id="PF12339"/>
    </source>
</evidence>
<keyword evidence="1" id="KW-0143">Chaperone</keyword>
<reference evidence="3 4" key="1">
    <citation type="submission" date="2015-09" db="EMBL/GenBank/DDBJ databases">
        <title>Identification and resolution of microdiversity through metagenomic sequencing of parallel consortia.</title>
        <authorList>
            <person name="Nelson W.C."/>
            <person name="Romine M.F."/>
            <person name="Lindemann S.R."/>
        </authorList>
    </citation>
    <scope>NUCLEOTIDE SEQUENCE [LARGE SCALE GENOMIC DNA]</scope>
    <source>
        <strain evidence="3">HL-55</strain>
    </source>
</reference>
<gene>
    <name evidence="3" type="ORF">HLUCCX14_01780</name>
</gene>
<dbReference type="PATRIC" id="fig|1305731.5.peg.3147"/>
<dbReference type="OrthoDB" id="581986at2"/>